<evidence type="ECO:0000313" key="1">
    <source>
        <dbReference type="EMBL" id="CAG8590034.1"/>
    </source>
</evidence>
<sequence>MSTYTIASLEEVYNPASSLEEEYELICLASPSKEEHIFTCVSDLPEENVFTCVIGSSEGEN</sequence>
<gene>
    <name evidence="1" type="ORF">RPERSI_LOCUS5497</name>
</gene>
<reference evidence="1" key="1">
    <citation type="submission" date="2021-06" db="EMBL/GenBank/DDBJ databases">
        <authorList>
            <person name="Kallberg Y."/>
            <person name="Tangrot J."/>
            <person name="Rosling A."/>
        </authorList>
    </citation>
    <scope>NUCLEOTIDE SEQUENCE</scope>
    <source>
        <strain evidence="1">MA461A</strain>
    </source>
</reference>
<protein>
    <submittedName>
        <fullName evidence="1">36398_t:CDS:1</fullName>
    </submittedName>
</protein>
<feature type="non-terminal residue" evidence="1">
    <location>
        <position position="1"/>
    </location>
</feature>
<keyword evidence="2" id="KW-1185">Reference proteome</keyword>
<evidence type="ECO:0000313" key="2">
    <source>
        <dbReference type="Proteomes" id="UP000789920"/>
    </source>
</evidence>
<name>A0ACA9MJ02_9GLOM</name>
<comment type="caution">
    <text evidence="1">The sequence shown here is derived from an EMBL/GenBank/DDBJ whole genome shotgun (WGS) entry which is preliminary data.</text>
</comment>
<proteinExistence type="predicted"/>
<feature type="non-terminal residue" evidence="1">
    <location>
        <position position="61"/>
    </location>
</feature>
<dbReference type="Proteomes" id="UP000789920">
    <property type="component" value="Unassembled WGS sequence"/>
</dbReference>
<dbReference type="EMBL" id="CAJVQC010008244">
    <property type="protein sequence ID" value="CAG8590034.1"/>
    <property type="molecule type" value="Genomic_DNA"/>
</dbReference>
<organism evidence="1 2">
    <name type="scientific">Racocetra persica</name>
    <dbReference type="NCBI Taxonomy" id="160502"/>
    <lineage>
        <taxon>Eukaryota</taxon>
        <taxon>Fungi</taxon>
        <taxon>Fungi incertae sedis</taxon>
        <taxon>Mucoromycota</taxon>
        <taxon>Glomeromycotina</taxon>
        <taxon>Glomeromycetes</taxon>
        <taxon>Diversisporales</taxon>
        <taxon>Gigasporaceae</taxon>
        <taxon>Racocetra</taxon>
    </lineage>
</organism>
<accession>A0ACA9MJ02</accession>